<evidence type="ECO:0000313" key="6">
    <source>
        <dbReference type="EMBL" id="KAJ5085208.1"/>
    </source>
</evidence>
<evidence type="ECO:0000256" key="3">
    <source>
        <dbReference type="ARBA" id="ARBA00023295"/>
    </source>
</evidence>
<comment type="caution">
    <text evidence="6">The sequence shown here is derived from an EMBL/GenBank/DDBJ whole genome shotgun (WGS) entry which is preliminary data.</text>
</comment>
<dbReference type="Gene3D" id="3.20.20.80">
    <property type="entry name" value="Glycosidases"/>
    <property type="match status" value="1"/>
</dbReference>
<dbReference type="GO" id="GO:0004574">
    <property type="term" value="F:oligo-1,6-glucosidase activity"/>
    <property type="evidence" value="ECO:0007669"/>
    <property type="project" value="TreeGrafter"/>
</dbReference>
<dbReference type="OrthoDB" id="1740265at2759"/>
<evidence type="ECO:0000256" key="1">
    <source>
        <dbReference type="ARBA" id="ARBA00008061"/>
    </source>
</evidence>
<dbReference type="GO" id="GO:0000025">
    <property type="term" value="P:maltose catabolic process"/>
    <property type="evidence" value="ECO:0007669"/>
    <property type="project" value="TreeGrafter"/>
</dbReference>
<dbReference type="SUPFAM" id="SSF51011">
    <property type="entry name" value="Glycosyl hydrolase domain"/>
    <property type="match status" value="1"/>
</dbReference>
<keyword evidence="2" id="KW-0378">Hydrolase</keyword>
<dbReference type="EMBL" id="JAPQKI010000010">
    <property type="protein sequence ID" value="KAJ5085208.1"/>
    <property type="molecule type" value="Genomic_DNA"/>
</dbReference>
<protein>
    <submittedName>
        <fullName evidence="6">Alpha-glucosidase</fullName>
    </submittedName>
</protein>
<dbReference type="GO" id="GO:0033934">
    <property type="term" value="F:glucan 1,4-alpha-maltotriohydrolase activity"/>
    <property type="evidence" value="ECO:0007669"/>
    <property type="project" value="TreeGrafter"/>
</dbReference>
<name>A0A9W9ENQ5_9EURO</name>
<dbReference type="InterPro" id="IPR013780">
    <property type="entry name" value="Glyco_hydro_b"/>
</dbReference>
<dbReference type="SUPFAM" id="SSF51445">
    <property type="entry name" value="(Trans)glycosidases"/>
    <property type="match status" value="1"/>
</dbReference>
<evidence type="ECO:0000259" key="5">
    <source>
        <dbReference type="SMART" id="SM00642"/>
    </source>
</evidence>
<dbReference type="RefSeq" id="XP_056469886.1">
    <property type="nucleotide sequence ID" value="XM_056622470.1"/>
</dbReference>
<gene>
    <name evidence="6" type="ORF">N7532_009979</name>
</gene>
<comment type="similarity">
    <text evidence="1">Belongs to the glycosyl hydrolase 13 family.</text>
</comment>
<keyword evidence="7" id="KW-1185">Reference proteome</keyword>
<dbReference type="PANTHER" id="PTHR10357:SF179">
    <property type="entry name" value="NEUTRAL AND BASIC AMINO ACID TRANSPORT PROTEIN RBAT"/>
    <property type="match status" value="1"/>
</dbReference>
<dbReference type="InterPro" id="IPR017853">
    <property type="entry name" value="GH"/>
</dbReference>
<dbReference type="AlphaFoldDB" id="A0A9W9ENQ5"/>
<dbReference type="Pfam" id="PF00128">
    <property type="entry name" value="Alpha-amylase"/>
    <property type="match status" value="1"/>
</dbReference>
<dbReference type="CDD" id="cd11333">
    <property type="entry name" value="AmyAc_SI_OligoGlu_DGase"/>
    <property type="match status" value="1"/>
</dbReference>
<dbReference type="Gene3D" id="2.60.40.1180">
    <property type="entry name" value="Golgi alpha-mannosidase II"/>
    <property type="match status" value="1"/>
</dbReference>
<dbReference type="GeneID" id="81361449"/>
<dbReference type="Proteomes" id="UP001149074">
    <property type="component" value="Unassembled WGS sequence"/>
</dbReference>
<dbReference type="GO" id="GO:0004575">
    <property type="term" value="F:sucrose alpha-glucosidase activity"/>
    <property type="evidence" value="ECO:0007669"/>
    <property type="project" value="TreeGrafter"/>
</dbReference>
<dbReference type="InterPro" id="IPR045857">
    <property type="entry name" value="O16G_dom_2"/>
</dbReference>
<evidence type="ECO:0000256" key="2">
    <source>
        <dbReference type="ARBA" id="ARBA00022801"/>
    </source>
</evidence>
<dbReference type="FunFam" id="3.90.400.10:FF:000004">
    <property type="entry name" value="Oligo-1,6-glucosidase"/>
    <property type="match status" value="1"/>
</dbReference>
<dbReference type="GO" id="GO:0004556">
    <property type="term" value="F:alpha-amylase activity"/>
    <property type="evidence" value="ECO:0007669"/>
    <property type="project" value="TreeGrafter"/>
</dbReference>
<dbReference type="SMART" id="SM00642">
    <property type="entry name" value="Aamy"/>
    <property type="match status" value="1"/>
</dbReference>
<dbReference type="GO" id="GO:0005987">
    <property type="term" value="P:sucrose catabolic process"/>
    <property type="evidence" value="ECO:0007669"/>
    <property type="project" value="TreeGrafter"/>
</dbReference>
<keyword evidence="4" id="KW-0462">Maltose metabolism</keyword>
<dbReference type="PANTHER" id="PTHR10357">
    <property type="entry name" value="ALPHA-AMYLASE FAMILY MEMBER"/>
    <property type="match status" value="1"/>
</dbReference>
<dbReference type="FunFam" id="3.20.20.80:FF:000087">
    <property type="entry name" value="Oligo-1,6-glucosidase IMA1"/>
    <property type="match status" value="1"/>
</dbReference>
<organism evidence="6 7">
    <name type="scientific">Penicillium argentinense</name>
    <dbReference type="NCBI Taxonomy" id="1131581"/>
    <lineage>
        <taxon>Eukaryota</taxon>
        <taxon>Fungi</taxon>
        <taxon>Dikarya</taxon>
        <taxon>Ascomycota</taxon>
        <taxon>Pezizomycotina</taxon>
        <taxon>Eurotiomycetes</taxon>
        <taxon>Eurotiomycetidae</taxon>
        <taxon>Eurotiales</taxon>
        <taxon>Aspergillaceae</taxon>
        <taxon>Penicillium</taxon>
    </lineage>
</organism>
<proteinExistence type="inferred from homology"/>
<dbReference type="FunFam" id="3.20.20.80:FF:000064">
    <property type="entry name" value="Oligo-1,6-glucosidase"/>
    <property type="match status" value="1"/>
</dbReference>
<sequence length="577" mass="66612">MASENPWWKNATIYQVYPASFKDDNGDGIGDLPGILSKLDYIKSLGVDAIWICPMYDSPQYDMGYDISNYEAVYPPYGTVADVEAIIAGCHERGLRVLLDLVINHTSHLHAWFIESRSSKTSAKRDWYVWRPAKYDTDGTRRPPNNWRSMFGGSAWEWDEETQEYYLHLFAVQQPDLNWENPNTREAIYESAMEFWLRKGIDGFRVDTVNMYSKEQSFGDAPIVDPRLEWQPAPSLYCNGPRIHEFLRRMGEILGKYNAMTVGELPNTPQVEHVLRYVSAKEKQLSMVFQFDIMDVGTGNLRFNTTPRNWTLSDFRERVARTQELLNGTDGWSTSFLENHDQARSISRFGSEETPELWQRSAKMLSMLLASLSGTLYLYQGQEIGMVNMPADWDISEYKDLDSLNYYKFIQEVSRNDSTAVREAKLSLAHLARDHARIPMQWDGTPNAGFTSQSAKSWMRVHDNYPLLNVKRQQHDSTSVFNFWREMLRVRRENPNVFAHGIYSDPEPTKENVFVFEKTADTQKLVVALNFTADDQTLDQLAGYIGAASVKALIRNYDDEPLNLLRPFEGRIYLVEK</sequence>
<feature type="domain" description="Glycosyl hydrolase family 13 catalytic" evidence="5">
    <location>
        <begin position="15"/>
        <end position="437"/>
    </location>
</feature>
<reference evidence="6" key="2">
    <citation type="journal article" date="2023" name="IMA Fungus">
        <title>Comparative genomic study of the Penicillium genus elucidates a diverse pangenome and 15 lateral gene transfer events.</title>
        <authorList>
            <person name="Petersen C."/>
            <person name="Sorensen T."/>
            <person name="Nielsen M.R."/>
            <person name="Sondergaard T.E."/>
            <person name="Sorensen J.L."/>
            <person name="Fitzpatrick D.A."/>
            <person name="Frisvad J.C."/>
            <person name="Nielsen K.L."/>
        </authorList>
    </citation>
    <scope>NUCLEOTIDE SEQUENCE</scope>
    <source>
        <strain evidence="6">IBT 30761</strain>
    </source>
</reference>
<evidence type="ECO:0000313" key="7">
    <source>
        <dbReference type="Proteomes" id="UP001149074"/>
    </source>
</evidence>
<dbReference type="InterPro" id="IPR006047">
    <property type="entry name" value="GH13_cat_dom"/>
</dbReference>
<keyword evidence="3" id="KW-0326">Glycosidase</keyword>
<dbReference type="Gene3D" id="3.90.400.10">
    <property type="entry name" value="Oligo-1,6-glucosidase, Domain 2"/>
    <property type="match status" value="1"/>
</dbReference>
<reference evidence="6" key="1">
    <citation type="submission" date="2022-11" db="EMBL/GenBank/DDBJ databases">
        <authorList>
            <person name="Petersen C."/>
        </authorList>
    </citation>
    <scope>NUCLEOTIDE SEQUENCE</scope>
    <source>
        <strain evidence="6">IBT 30761</strain>
    </source>
</reference>
<accession>A0A9W9ENQ5</accession>
<evidence type="ECO:0000256" key="4">
    <source>
        <dbReference type="ARBA" id="ARBA00026248"/>
    </source>
</evidence>